<evidence type="ECO:0000313" key="3">
    <source>
        <dbReference type="EMBL" id="PWV03281.1"/>
    </source>
</evidence>
<dbReference type="VEuPathDB" id="TriTrypDB:TcCLB.511255.280"/>
<dbReference type="VEuPathDB" id="TriTrypDB:TcG_11360"/>
<feature type="compositionally biased region" description="Polar residues" evidence="1">
    <location>
        <begin position="302"/>
        <end position="325"/>
    </location>
</feature>
<feature type="compositionally biased region" description="Polar residues" evidence="1">
    <location>
        <begin position="387"/>
        <end position="398"/>
    </location>
</feature>
<dbReference type="VEuPathDB" id="TriTrypDB:TCSYLVIO_010270"/>
<dbReference type="VEuPathDB" id="TriTrypDB:TcCL_Unassigned04135"/>
<dbReference type="VEuPathDB" id="TriTrypDB:TcCL_Unassigned05127"/>
<feature type="region of interest" description="Disordered" evidence="1">
    <location>
        <begin position="75"/>
        <end position="398"/>
    </location>
</feature>
<dbReference type="VEuPathDB" id="TriTrypDB:BCY84_08399"/>
<dbReference type="VEuPathDB" id="TriTrypDB:TcYC6_0158940"/>
<comment type="caution">
    <text evidence="3">The sequence shown here is derived from an EMBL/GenBank/DDBJ whole genome shotgun (WGS) entry which is preliminary data.</text>
</comment>
<dbReference type="AlphaFoldDB" id="A0A2V2W425"/>
<feature type="signal peptide" evidence="2">
    <location>
        <begin position="1"/>
        <end position="27"/>
    </location>
</feature>
<dbReference type="EMBL" id="PRFA01000001">
    <property type="protein sequence ID" value="PWV03281.1"/>
    <property type="molecule type" value="Genomic_DNA"/>
</dbReference>
<dbReference type="VEuPathDB" id="TriTrypDB:TcCLB.506267.80"/>
<feature type="compositionally biased region" description="Low complexity" evidence="1">
    <location>
        <begin position="370"/>
        <end position="386"/>
    </location>
</feature>
<gene>
    <name evidence="3" type="ORF">C4B63_1g1004</name>
</gene>
<feature type="chain" id="PRO_5016166512" evidence="2">
    <location>
        <begin position="28"/>
        <end position="420"/>
    </location>
</feature>
<dbReference type="VEuPathDB" id="TriTrypDB:ECC02_009723"/>
<dbReference type="VEuPathDB" id="TriTrypDB:TcBrA4_0177320"/>
<feature type="compositionally biased region" description="Gly residues" evidence="1">
    <location>
        <begin position="100"/>
        <end position="118"/>
    </location>
</feature>
<dbReference type="VEuPathDB" id="TriTrypDB:C4B63_1g1004"/>
<feature type="compositionally biased region" description="Basic and acidic residues" evidence="1">
    <location>
        <begin position="326"/>
        <end position="337"/>
    </location>
</feature>
<evidence type="ECO:0000313" key="4">
    <source>
        <dbReference type="Proteomes" id="UP000246121"/>
    </source>
</evidence>
<feature type="compositionally biased region" description="Basic and acidic residues" evidence="1">
    <location>
        <begin position="195"/>
        <end position="216"/>
    </location>
</feature>
<dbReference type="VEuPathDB" id="TriTrypDB:TcCLB.453767.50"/>
<dbReference type="VEuPathDB" id="TriTrypDB:TCSYLVIO_006767"/>
<sequence length="420" mass="42794">MAMMMTGRVLLVCALCVLWCGAGGVYARYLDNNPVGGCMASGGFGAKTSYVKSGCGKTALTLPLRSILPIPAIQAEDEQEARKPEEETTLGSVATTGPGSVSGGGHGTVGPGGAGDSGVGPNLKSPSSVDTTVTRGGGAAGSTRGLSSTSQGNSQEEVLPEVPKPQHSSSLEEKAAVLTPAVVEPTKNSAPAGVERVENDAQSRADDQPRLDESTKGKGNLEPTEARTLPGNTIQTLQGGEEAVPDVSKAKEPEPKTQQQTEPSVDKNDRHNTHAFTKSPDVPKGSNAKEGNNGDPAHIPVTPQSTSTDSQQLAAVSPSTGTPTSNEEKSTVAKETEDPQPSDNADTEKRQTGDNGKVDDNDSTTTMSEAAPQTAITITAAKTNHTVTPGDSDSSTAVSHTTSPLLLLLVVAAAAAVVAA</sequence>
<accession>A0A2V2W425</accession>
<reference evidence="3 4" key="1">
    <citation type="journal article" date="2018" name="Microb. Genom.">
        <title>Expanding an expanded genome: long-read sequencing of Trypanosoma cruzi.</title>
        <authorList>
            <person name="Berna L."/>
            <person name="Rodriguez M."/>
            <person name="Chiribao M.L."/>
            <person name="Parodi-Talice A."/>
            <person name="Pita S."/>
            <person name="Rijo G."/>
            <person name="Alvarez-Valin F."/>
            <person name="Robello C."/>
        </authorList>
    </citation>
    <scope>NUCLEOTIDE SEQUENCE [LARGE SCALE GENOMIC DNA]</scope>
    <source>
        <strain evidence="3 4">Dm28c</strain>
    </source>
</reference>
<organism evidence="3 4">
    <name type="scientific">Trypanosoma cruzi</name>
    <dbReference type="NCBI Taxonomy" id="5693"/>
    <lineage>
        <taxon>Eukaryota</taxon>
        <taxon>Discoba</taxon>
        <taxon>Euglenozoa</taxon>
        <taxon>Kinetoplastea</taxon>
        <taxon>Metakinetoplastina</taxon>
        <taxon>Trypanosomatida</taxon>
        <taxon>Trypanosomatidae</taxon>
        <taxon>Trypanosoma</taxon>
        <taxon>Schizotrypanum</taxon>
    </lineage>
</organism>
<name>A0A2V2W425_TRYCR</name>
<protein>
    <submittedName>
        <fullName evidence="3">Mucin-associated surface protein (MASP)</fullName>
    </submittedName>
</protein>
<dbReference type="VEuPathDB" id="TriTrypDB:C3747_3g450"/>
<proteinExistence type="predicted"/>
<feature type="compositionally biased region" description="Low complexity" evidence="1">
    <location>
        <begin position="141"/>
        <end position="150"/>
    </location>
</feature>
<evidence type="ECO:0000256" key="2">
    <source>
        <dbReference type="SAM" id="SignalP"/>
    </source>
</evidence>
<evidence type="ECO:0000256" key="1">
    <source>
        <dbReference type="SAM" id="MobiDB-lite"/>
    </source>
</evidence>
<dbReference type="VEuPathDB" id="TriTrypDB:TCDM_09709"/>
<dbReference type="Proteomes" id="UP000246121">
    <property type="component" value="Unassembled WGS sequence"/>
</dbReference>
<feature type="compositionally biased region" description="Basic and acidic residues" evidence="1">
    <location>
        <begin position="346"/>
        <end position="360"/>
    </location>
</feature>
<dbReference type="VEuPathDB" id="TriTrypDB:Tc_MARK_8983"/>
<keyword evidence="2" id="KW-0732">Signal</keyword>